<dbReference type="PANTHER" id="PTHR20883:SF48">
    <property type="entry name" value="ECTOINE DIOXYGENASE"/>
    <property type="match status" value="1"/>
</dbReference>
<keyword evidence="1" id="KW-0223">Dioxygenase</keyword>
<gene>
    <name evidence="1" type="ORF">F4Y08_14790</name>
</gene>
<comment type="caution">
    <text evidence="1">The sequence shown here is derived from an EMBL/GenBank/DDBJ whole genome shotgun (WGS) entry which is preliminary data.</text>
</comment>
<accession>A0A6B1DY38</accession>
<dbReference type="AlphaFoldDB" id="A0A6B1DY38"/>
<organism evidence="1">
    <name type="scientific">Caldilineaceae bacterium SB0662_bin_9</name>
    <dbReference type="NCBI Taxonomy" id="2605258"/>
    <lineage>
        <taxon>Bacteria</taxon>
        <taxon>Bacillati</taxon>
        <taxon>Chloroflexota</taxon>
        <taxon>Caldilineae</taxon>
        <taxon>Caldilineales</taxon>
        <taxon>Caldilineaceae</taxon>
    </lineage>
</organism>
<proteinExistence type="predicted"/>
<dbReference type="EMBL" id="VXPY01000103">
    <property type="protein sequence ID" value="MYD91572.1"/>
    <property type="molecule type" value="Genomic_DNA"/>
</dbReference>
<sequence>MSNSHAAAVRQYHDHGYAIWRQVLDPSLMREADQFVDWILARNPDTRPENLNSPLTRHEPFLIRLVADPRLLDLAAAFLGPDIALYGAHFLCKPPRDGKAVAWHQDGGYWPLEPMEALTLWVAITASTPANGCMRVIPDTHRLPMQARDENLAAQEDEMLTGMDQSVVDEANAVDLELQAGDVSAHDVTIVHGSGANRSDQWRKAVAIRYISAGTRVLDQSQGSQFLLRGSAVSGINEYLPWPRFRSGQHMPFTGCEAWNGNLTKTGT</sequence>
<reference evidence="1" key="1">
    <citation type="submission" date="2019-09" db="EMBL/GenBank/DDBJ databases">
        <title>Characterisation of the sponge microbiome using genome-centric metagenomics.</title>
        <authorList>
            <person name="Engelberts J.P."/>
            <person name="Robbins S.J."/>
            <person name="De Goeij J.M."/>
            <person name="Aranda M."/>
            <person name="Bell S.C."/>
            <person name="Webster N.S."/>
        </authorList>
    </citation>
    <scope>NUCLEOTIDE SEQUENCE</scope>
    <source>
        <strain evidence="1">SB0662_bin_9</strain>
    </source>
</reference>
<dbReference type="Gene3D" id="2.60.120.620">
    <property type="entry name" value="q2cbj1_9rhob like domain"/>
    <property type="match status" value="1"/>
</dbReference>
<dbReference type="GO" id="GO:0016706">
    <property type="term" value="F:2-oxoglutarate-dependent dioxygenase activity"/>
    <property type="evidence" value="ECO:0007669"/>
    <property type="project" value="UniProtKB-ARBA"/>
</dbReference>
<dbReference type="Pfam" id="PF05721">
    <property type="entry name" value="PhyH"/>
    <property type="match status" value="1"/>
</dbReference>
<keyword evidence="1" id="KW-0560">Oxidoreductase</keyword>
<dbReference type="InterPro" id="IPR008775">
    <property type="entry name" value="Phytyl_CoA_dOase-like"/>
</dbReference>
<evidence type="ECO:0000313" key="1">
    <source>
        <dbReference type="EMBL" id="MYD91572.1"/>
    </source>
</evidence>
<protein>
    <submittedName>
        <fullName evidence="1">Phytanoyl-CoA dioxygenase family protein</fullName>
    </submittedName>
</protein>
<dbReference type="SUPFAM" id="SSF51197">
    <property type="entry name" value="Clavaminate synthase-like"/>
    <property type="match status" value="1"/>
</dbReference>
<dbReference type="PANTHER" id="PTHR20883">
    <property type="entry name" value="PHYTANOYL-COA DIOXYGENASE DOMAIN CONTAINING 1"/>
    <property type="match status" value="1"/>
</dbReference>
<name>A0A6B1DY38_9CHLR</name>
<dbReference type="GO" id="GO:0005506">
    <property type="term" value="F:iron ion binding"/>
    <property type="evidence" value="ECO:0007669"/>
    <property type="project" value="UniProtKB-ARBA"/>
</dbReference>